<dbReference type="GO" id="GO:0016798">
    <property type="term" value="F:hydrolase activity, acting on glycosyl bonds"/>
    <property type="evidence" value="ECO:0007669"/>
    <property type="project" value="UniProtKB-KW"/>
</dbReference>
<dbReference type="STRING" id="760192.Halhy_2351"/>
<dbReference type="KEGG" id="hhy:Halhy_2351"/>
<evidence type="ECO:0000256" key="1">
    <source>
        <dbReference type="ARBA" id="ARBA00022676"/>
    </source>
</evidence>
<proteinExistence type="inferred from homology"/>
<evidence type="ECO:0000313" key="5">
    <source>
        <dbReference type="EMBL" id="AEE50227.1"/>
    </source>
</evidence>
<keyword evidence="4" id="KW-0732">Signal</keyword>
<evidence type="ECO:0000256" key="2">
    <source>
        <dbReference type="ARBA" id="ARBA00022679"/>
    </source>
</evidence>
<dbReference type="Pfam" id="PF04041">
    <property type="entry name" value="Glyco_hydro_130"/>
    <property type="match status" value="1"/>
</dbReference>
<organism evidence="5 6">
    <name type="scientific">Haliscomenobacter hydrossis (strain ATCC 27775 / DSM 1100 / LMG 10767 / O)</name>
    <dbReference type="NCBI Taxonomy" id="760192"/>
    <lineage>
        <taxon>Bacteria</taxon>
        <taxon>Pseudomonadati</taxon>
        <taxon>Bacteroidota</taxon>
        <taxon>Saprospiria</taxon>
        <taxon>Saprospirales</taxon>
        <taxon>Haliscomenobacteraceae</taxon>
        <taxon>Haliscomenobacter</taxon>
    </lineage>
</organism>
<dbReference type="CDD" id="cd18610">
    <property type="entry name" value="GH130_BT3780-like"/>
    <property type="match status" value="1"/>
</dbReference>
<dbReference type="RefSeq" id="WP_013764776.1">
    <property type="nucleotide sequence ID" value="NC_015510.1"/>
</dbReference>
<dbReference type="SUPFAM" id="SSF75005">
    <property type="entry name" value="Arabinanase/levansucrase/invertase"/>
    <property type="match status" value="1"/>
</dbReference>
<evidence type="ECO:0000313" key="6">
    <source>
        <dbReference type="Proteomes" id="UP000008461"/>
    </source>
</evidence>
<reference key="2">
    <citation type="submission" date="2011-04" db="EMBL/GenBank/DDBJ databases">
        <title>Complete sequence of chromosome of Haliscomenobacter hydrossis DSM 1100.</title>
        <authorList>
            <consortium name="US DOE Joint Genome Institute (JGI-PGF)"/>
            <person name="Lucas S."/>
            <person name="Han J."/>
            <person name="Lapidus A."/>
            <person name="Bruce D."/>
            <person name="Goodwin L."/>
            <person name="Pitluck S."/>
            <person name="Peters L."/>
            <person name="Kyrpides N."/>
            <person name="Mavromatis K."/>
            <person name="Ivanova N."/>
            <person name="Ovchinnikova G."/>
            <person name="Pagani I."/>
            <person name="Daligault H."/>
            <person name="Detter J.C."/>
            <person name="Han C."/>
            <person name="Land M."/>
            <person name="Hauser L."/>
            <person name="Markowitz V."/>
            <person name="Cheng J.-F."/>
            <person name="Hugenholtz P."/>
            <person name="Woyke T."/>
            <person name="Wu D."/>
            <person name="Verbarg S."/>
            <person name="Frueling A."/>
            <person name="Brambilla E."/>
            <person name="Klenk H.-P."/>
            <person name="Eisen J.A."/>
        </authorList>
    </citation>
    <scope>NUCLEOTIDE SEQUENCE</scope>
    <source>
        <strain>DSM 1100</strain>
    </source>
</reference>
<keyword evidence="5" id="KW-0326">Glycosidase</keyword>
<keyword evidence="1" id="KW-0328">Glycosyltransferase</keyword>
<sequence length="365" mass="41235">MRNLSLFLLTALLFSACATQKMQTGIEKLAFYKPAENPILKADTSFTFFCPVKKQTVRWQRADVFNPGAIVKDGKVFLLYRCEDNPAAILGGRTSRLGLAESTDGIHFTKHPKPVLYPDNDDQTQYDFPGGCEDPRLVQTEEGLYVVAYTAWNYKLPRLCIAFSKDLEHWEKKGPAFAKAYNGKFLDMACKSGSMITKMVNGKAVLAKINGKYWMYWGELFVNLAWSDNLYDWYPAVDAREELKAVIRTRPGMFDSNLTECGPPAIIINNEINLFYNGRNATDEKADTRLPKGMYSVGRVTFAADNPEKVLRRLDQPFLKPSLPHEVTGQYQAGTTFAEGLVYFKKKWFLYYGTADSFVGVAVSE</sequence>
<dbReference type="PIRSF" id="PIRSF016202">
    <property type="entry name" value="PH1107"/>
    <property type="match status" value="1"/>
</dbReference>
<evidence type="ECO:0000256" key="4">
    <source>
        <dbReference type="SAM" id="SignalP"/>
    </source>
</evidence>
<dbReference type="EMBL" id="CP002691">
    <property type="protein sequence ID" value="AEE50227.1"/>
    <property type="molecule type" value="Genomic_DNA"/>
</dbReference>
<dbReference type="InterPro" id="IPR023296">
    <property type="entry name" value="Glyco_hydro_beta-prop_sf"/>
</dbReference>
<reference evidence="5 6" key="1">
    <citation type="journal article" date="2011" name="Stand. Genomic Sci.">
        <title>Complete genome sequence of Haliscomenobacter hydrossis type strain (O).</title>
        <authorList>
            <consortium name="US DOE Joint Genome Institute (JGI-PGF)"/>
            <person name="Daligault H."/>
            <person name="Lapidus A."/>
            <person name="Zeytun A."/>
            <person name="Nolan M."/>
            <person name="Lucas S."/>
            <person name="Del Rio T.G."/>
            <person name="Tice H."/>
            <person name="Cheng J.F."/>
            <person name="Tapia R."/>
            <person name="Han C."/>
            <person name="Goodwin L."/>
            <person name="Pitluck S."/>
            <person name="Liolios K."/>
            <person name="Pagani I."/>
            <person name="Ivanova N."/>
            <person name="Huntemann M."/>
            <person name="Mavromatis K."/>
            <person name="Mikhailova N."/>
            <person name="Pati A."/>
            <person name="Chen A."/>
            <person name="Palaniappan K."/>
            <person name="Land M."/>
            <person name="Hauser L."/>
            <person name="Brambilla E.M."/>
            <person name="Rohde M."/>
            <person name="Verbarg S."/>
            <person name="Goker M."/>
            <person name="Bristow J."/>
            <person name="Eisen J.A."/>
            <person name="Markowitz V."/>
            <person name="Hugenholtz P."/>
            <person name="Kyrpides N.C."/>
            <person name="Klenk H.P."/>
            <person name="Woyke T."/>
        </authorList>
    </citation>
    <scope>NUCLEOTIDE SEQUENCE [LARGE SCALE GENOMIC DNA]</scope>
    <source>
        <strain evidence="6">ATCC 27775 / DSM 1100 / LMG 10767 / O</strain>
    </source>
</reference>
<keyword evidence="5" id="KW-0378">Hydrolase</keyword>
<comment type="similarity">
    <text evidence="3">Belongs to the glycosyl hydrolase 130 family.</text>
</comment>
<dbReference type="eggNOG" id="COG2152">
    <property type="taxonomic scope" value="Bacteria"/>
</dbReference>
<dbReference type="Proteomes" id="UP000008461">
    <property type="component" value="Chromosome"/>
</dbReference>
<gene>
    <name evidence="5" type="ordered locus">Halhy_2351</name>
</gene>
<dbReference type="OrthoDB" id="2534034at2"/>
<protein>
    <submittedName>
        <fullName evidence="5">Glycosidase related protein</fullName>
    </submittedName>
</protein>
<dbReference type="HOGENOM" id="CLU_046648_3_0_10"/>
<dbReference type="PROSITE" id="PS51257">
    <property type="entry name" value="PROKAR_LIPOPROTEIN"/>
    <property type="match status" value="1"/>
</dbReference>
<name>F4KVA1_HALH1</name>
<evidence type="ECO:0000256" key="3">
    <source>
        <dbReference type="ARBA" id="ARBA00024356"/>
    </source>
</evidence>
<accession>F4KVA1</accession>
<dbReference type="GO" id="GO:0016757">
    <property type="term" value="F:glycosyltransferase activity"/>
    <property type="evidence" value="ECO:0007669"/>
    <property type="project" value="UniProtKB-KW"/>
</dbReference>
<dbReference type="PANTHER" id="PTHR34106:SF5">
    <property type="entry name" value="GLYCOSIDASE"/>
    <property type="match status" value="1"/>
</dbReference>
<keyword evidence="2" id="KW-0808">Transferase</keyword>
<dbReference type="Gene3D" id="2.115.10.20">
    <property type="entry name" value="Glycosyl hydrolase domain, family 43"/>
    <property type="match status" value="1"/>
</dbReference>
<feature type="signal peptide" evidence="4">
    <location>
        <begin position="1"/>
        <end position="18"/>
    </location>
</feature>
<dbReference type="PANTHER" id="PTHR34106">
    <property type="entry name" value="GLYCOSIDASE"/>
    <property type="match status" value="1"/>
</dbReference>
<dbReference type="AlphaFoldDB" id="F4KVA1"/>
<keyword evidence="6" id="KW-1185">Reference proteome</keyword>
<feature type="chain" id="PRO_5003310278" evidence="4">
    <location>
        <begin position="19"/>
        <end position="365"/>
    </location>
</feature>
<dbReference type="InterPro" id="IPR007184">
    <property type="entry name" value="Mannoside_phosphorylase"/>
</dbReference>